<accession>A0A7N0ZSY4</accession>
<evidence type="ECO:0000256" key="6">
    <source>
        <dbReference type="ARBA" id="ARBA00022786"/>
    </source>
</evidence>
<dbReference type="Gramene" id="Kaladp0026s0061.2.v1.1">
    <property type="protein sequence ID" value="Kaladp0026s0061.2.v1.1"/>
    <property type="gene ID" value="Kaladp0026s0061.v1.1"/>
</dbReference>
<dbReference type="PANTHER" id="PTHR46463:SF86">
    <property type="entry name" value="RING-TYPE DOMAIN-CONTAINING PROTEIN"/>
    <property type="match status" value="1"/>
</dbReference>
<keyword evidence="7" id="KW-0862">Zinc</keyword>
<dbReference type="AlphaFoldDB" id="A0A7N0ZSY4"/>
<dbReference type="EC" id="2.3.2.27" evidence="2"/>
<keyword evidence="5 8" id="KW-0863">Zinc-finger</keyword>
<evidence type="ECO:0000259" key="10">
    <source>
        <dbReference type="PROSITE" id="PS50089"/>
    </source>
</evidence>
<reference evidence="11" key="1">
    <citation type="submission" date="2021-01" db="UniProtKB">
        <authorList>
            <consortium name="EnsemblPlants"/>
        </authorList>
    </citation>
    <scope>IDENTIFICATION</scope>
</reference>
<feature type="compositionally biased region" description="Basic and acidic residues" evidence="9">
    <location>
        <begin position="88"/>
        <end position="118"/>
    </location>
</feature>
<dbReference type="SMART" id="SM00184">
    <property type="entry name" value="RING"/>
    <property type="match status" value="1"/>
</dbReference>
<evidence type="ECO:0000256" key="7">
    <source>
        <dbReference type="ARBA" id="ARBA00022833"/>
    </source>
</evidence>
<dbReference type="CDD" id="cd23116">
    <property type="entry name" value="RING-H2_AIRP1-like"/>
    <property type="match status" value="1"/>
</dbReference>
<keyword evidence="4" id="KW-0479">Metal-binding</keyword>
<dbReference type="Gramene" id="Kaladp0026s0061.1.v1.1">
    <property type="protein sequence ID" value="Kaladp0026s0061.1.v1.1"/>
    <property type="gene ID" value="Kaladp0026s0061.v1.1"/>
</dbReference>
<dbReference type="GO" id="GO:0061630">
    <property type="term" value="F:ubiquitin protein ligase activity"/>
    <property type="evidence" value="ECO:0007669"/>
    <property type="project" value="UniProtKB-EC"/>
</dbReference>
<comment type="catalytic activity">
    <reaction evidence="1">
        <text>S-ubiquitinyl-[E2 ubiquitin-conjugating enzyme]-L-cysteine + [acceptor protein]-L-lysine = [E2 ubiquitin-conjugating enzyme]-L-cysteine + N(6)-ubiquitinyl-[acceptor protein]-L-lysine.</text>
        <dbReference type="EC" id="2.3.2.27"/>
    </reaction>
</comment>
<sequence>MGAVCCCMHAEDFEGCVNFDSSLCRNCSCLHCFVQNVICVYTSLFRRRQGHPVPSSDQGIASLTSSASFDSTISDTFRSPPRPLPYDADLRHSRLRRDGASRHEKGTSHSQEESEPLRRSNVVLESDTVHNGDKWEKSKVDYSKTSAKVSLETTYDWHTYSSPDDEDVCPTCLEEYTTENPKILTKCSHHFHLGCIYEWMERSETCPVCGKVMVFGETT</sequence>
<proteinExistence type="predicted"/>
<name>A0A7N0ZSY4_KALFE</name>
<evidence type="ECO:0000256" key="9">
    <source>
        <dbReference type="SAM" id="MobiDB-lite"/>
    </source>
</evidence>
<evidence type="ECO:0000256" key="3">
    <source>
        <dbReference type="ARBA" id="ARBA00022679"/>
    </source>
</evidence>
<protein>
    <recommendedName>
        <fullName evidence="2">RING-type E3 ubiquitin transferase</fullName>
        <ecNumber evidence="2">2.3.2.27</ecNumber>
    </recommendedName>
</protein>
<organism evidence="11 12">
    <name type="scientific">Kalanchoe fedtschenkoi</name>
    <name type="common">Lavender scallops</name>
    <name type="synonym">South American air plant</name>
    <dbReference type="NCBI Taxonomy" id="63787"/>
    <lineage>
        <taxon>Eukaryota</taxon>
        <taxon>Viridiplantae</taxon>
        <taxon>Streptophyta</taxon>
        <taxon>Embryophyta</taxon>
        <taxon>Tracheophyta</taxon>
        <taxon>Spermatophyta</taxon>
        <taxon>Magnoliopsida</taxon>
        <taxon>eudicotyledons</taxon>
        <taxon>Gunneridae</taxon>
        <taxon>Pentapetalae</taxon>
        <taxon>Saxifragales</taxon>
        <taxon>Crassulaceae</taxon>
        <taxon>Kalanchoe</taxon>
    </lineage>
</organism>
<dbReference type="PROSITE" id="PS50089">
    <property type="entry name" value="ZF_RING_2"/>
    <property type="match status" value="1"/>
</dbReference>
<dbReference type="EnsemblPlants" id="Kaladp0026s0061.1.v1.1">
    <property type="protein sequence ID" value="Kaladp0026s0061.1.v1.1"/>
    <property type="gene ID" value="Kaladp0026s0061.v1.1"/>
</dbReference>
<evidence type="ECO:0000256" key="1">
    <source>
        <dbReference type="ARBA" id="ARBA00000900"/>
    </source>
</evidence>
<dbReference type="EnsemblPlants" id="Kaladp0026s0061.3.v1.1">
    <property type="protein sequence ID" value="Kaladp0026s0061.3.v1.1"/>
    <property type="gene ID" value="Kaladp0026s0061.v1.1"/>
</dbReference>
<dbReference type="InterPro" id="IPR013083">
    <property type="entry name" value="Znf_RING/FYVE/PHD"/>
</dbReference>
<feature type="domain" description="RING-type" evidence="10">
    <location>
        <begin position="169"/>
        <end position="209"/>
    </location>
</feature>
<dbReference type="Gene3D" id="3.30.40.10">
    <property type="entry name" value="Zinc/RING finger domain, C3HC4 (zinc finger)"/>
    <property type="match status" value="1"/>
</dbReference>
<keyword evidence="3" id="KW-0808">Transferase</keyword>
<evidence type="ECO:0000256" key="8">
    <source>
        <dbReference type="PROSITE-ProRule" id="PRU00175"/>
    </source>
</evidence>
<dbReference type="SUPFAM" id="SSF57850">
    <property type="entry name" value="RING/U-box"/>
    <property type="match status" value="1"/>
</dbReference>
<keyword evidence="6" id="KW-0833">Ubl conjugation pathway</keyword>
<dbReference type="OMA" id="KWNACEQ"/>
<evidence type="ECO:0000313" key="11">
    <source>
        <dbReference type="EnsemblPlants" id="Kaladp0026s0061.2.v1.1"/>
    </source>
</evidence>
<dbReference type="GO" id="GO:0008270">
    <property type="term" value="F:zinc ion binding"/>
    <property type="evidence" value="ECO:0007669"/>
    <property type="project" value="UniProtKB-KW"/>
</dbReference>
<keyword evidence="12" id="KW-1185">Reference proteome</keyword>
<dbReference type="Gramene" id="Kaladp0026s0061.3.v1.1">
    <property type="protein sequence ID" value="Kaladp0026s0061.3.v1.1"/>
    <property type="gene ID" value="Kaladp0026s0061.v1.1"/>
</dbReference>
<dbReference type="Pfam" id="PF13639">
    <property type="entry name" value="zf-RING_2"/>
    <property type="match status" value="1"/>
</dbReference>
<dbReference type="InterPro" id="IPR001841">
    <property type="entry name" value="Znf_RING"/>
</dbReference>
<dbReference type="EnsemblPlants" id="Kaladp0026s0061.2.v1.1">
    <property type="protein sequence ID" value="Kaladp0026s0061.2.v1.1"/>
    <property type="gene ID" value="Kaladp0026s0061.v1.1"/>
</dbReference>
<evidence type="ECO:0000313" key="12">
    <source>
        <dbReference type="Proteomes" id="UP000594263"/>
    </source>
</evidence>
<feature type="region of interest" description="Disordered" evidence="9">
    <location>
        <begin position="71"/>
        <end position="123"/>
    </location>
</feature>
<dbReference type="FunFam" id="3.30.40.10:FF:000588">
    <property type="entry name" value="RING/U-box superfamily protein"/>
    <property type="match status" value="1"/>
</dbReference>
<evidence type="ECO:0000256" key="4">
    <source>
        <dbReference type="ARBA" id="ARBA00022723"/>
    </source>
</evidence>
<evidence type="ECO:0000256" key="5">
    <source>
        <dbReference type="ARBA" id="ARBA00022771"/>
    </source>
</evidence>
<dbReference type="PANTHER" id="PTHR46463">
    <property type="entry name" value="ZINC FINGER, RING/FYVE/PHD-TYPE"/>
    <property type="match status" value="1"/>
</dbReference>
<evidence type="ECO:0000256" key="2">
    <source>
        <dbReference type="ARBA" id="ARBA00012483"/>
    </source>
</evidence>
<dbReference type="Proteomes" id="UP000594263">
    <property type="component" value="Unplaced"/>
</dbReference>